<evidence type="ECO:0000259" key="2">
    <source>
        <dbReference type="Pfam" id="PF26173"/>
    </source>
</evidence>
<dbReference type="PANTHER" id="PTHR31043">
    <property type="entry name" value="NEPHROCYSTIN-4"/>
    <property type="match status" value="1"/>
</dbReference>
<dbReference type="PANTHER" id="PTHR31043:SF3">
    <property type="entry name" value="NEPHROCYSTIN-4"/>
    <property type="match status" value="1"/>
</dbReference>
<dbReference type="Pfam" id="PF26189">
    <property type="entry name" value="Ig_NPHP4_2nd"/>
    <property type="match status" value="1"/>
</dbReference>
<proteinExistence type="predicted"/>
<feature type="domain" description="NPHP4 Ig-like" evidence="5">
    <location>
        <begin position="1244"/>
        <end position="1340"/>
    </location>
</feature>
<dbReference type="InterPro" id="IPR058687">
    <property type="entry name" value="Ig_NPHP4_1st"/>
</dbReference>
<sequence length="1537" mass="170789">MYTVVKTLQVPTVKMRGPCLDSSSSGFEKVLQSRAQLPYVHEVFLKRKKHPGVHGVRVTLFSLTGLGDVTDRITPQPELEQPGVEYQLSLCLYDATYRQFFGRQWMGPNLAPRGSKLQYNKNVYFHTSIHNSNIILVVEVTAHSVAPNGRPQHVSCGWCFLRPFGSDSGMPDSSRNVQSQTQKIQLYHGSPRALYFMDEPLEGNQLLRAVEGCELNCSLASHKALLQIVSLLPENTLVDANDTVPGMVDTTGGDRFKKPRLQRHVPIEIDGLVLHLQPNVDKFEEELCNLMREDRSLRENRPKDSLDVCITERRLQVGVHNGWCYVEKPSVFHLEKLSGTPSRKPTASPSMRRSSRFHIRRNSTGSSSGGSAGHTFLVLKNKIQINELLEDPMCAVVFTLEYIIGEPLTAQDRRQSHSLARAHSRTVSVRWASWTPLLHPNTMDVKMALVGGPLRSPDDALVYKVPATSMQDQAVAVTAGGLLEFRWAKDGEAMMPSSHSLAVPDYRGIGSAGSLRSDGSEALMFDMSSGAAGDYMGRKPPIGKFSQPRHSVFSTRSMGVVGSSDTSLPQDGPQAAAAAAAAAAAGMVPDASGMIQYPGGHMAQYPGGHMAQFPGGHMAMPQMTVAQQQLMSMSSMYPQMYTPPAGLQPMGIMHMQETAAQASELRDLPFTPVHALSLAPGPLPRGGRGLSRAAYARLYAAGFPPLLDRNGDPPEVIDPQGHHLVNLTKEQADPLQSNELIFQFLAYSKEPSADAVHAQGQGHPATVFFSFQFYRFPQVTTERMLLSKATNDLSSNPQAMPFILQRLNADGSVMEGPPGLEVKYSIDPTYLKPGEVSLFWQHLSRQTMHIDVWDGDSLLLIGSSSVELKYLFRGGNEAVQTTFELDVLTTEYQEDSSALTGDVTRGGSVRPVGVNCVNRGRLHFRLANIGYPVDRRKTGDFHSVPSKTQVVVSQTAGNSSFKGGSLSAIIPPAGTKKVRVARAKNLTENREVASLLFSEQKKLEALTLGDEEELKPREGDAERQRKLARLQAVKAKEMPEEDNKAVTTIMGYRRDKSERTRDYKTIDIYRHQTKHEGILNMLNTSITSEHVLFPSFGTAEFFEFVLRNPFNHEQTLTIEISDPELHLITDAREWRHYKQLSQLTTPVEEGMFTSASSDKKKPQIFLRPKETVNIPLKFQTFKTDMSVLPQGPSNPFSKVNRQTEMDKTLEPRMVRVLFRSQEGKVVAILNIKVEPQPHVVDQTFRFHHPENSFLKKSVRLPPFHTLPGAPVGGGGISQVFVRCSDPNVVLDCKPTQPGEPHDIFMKVALAASPQIKRFFVCAYIDPFLSRPTQIWQCYVHALQRVDVSCVEGQTSRISLLLKGTQATRLVKVFSSHPEELQMTPQDPFILAAGTVHEVTAAVRPVKSGSKFFYLHVVDMEYHQLVRAWLLCASCRSPIVSRAFELTLPVGGGKNNSKRITYTNPYPVPKRFHLLCDRNDLLQFKEPLFELEGGASQAIGLRFMPIMQPGSAEIMVFINDEEDKNEETFRVTATYKFM</sequence>
<dbReference type="Pfam" id="PF26173">
    <property type="entry name" value="NPHP4_SK"/>
    <property type="match status" value="1"/>
</dbReference>
<dbReference type="InterPro" id="IPR058685">
    <property type="entry name" value="Ig_NPHP4_4th"/>
</dbReference>
<feature type="domain" description="NPHP4 Ig-like" evidence="4">
    <location>
        <begin position="1440"/>
        <end position="1535"/>
    </location>
</feature>
<dbReference type="InterPro" id="IPR029775">
    <property type="entry name" value="NPHP4"/>
</dbReference>
<evidence type="ECO:0000259" key="3">
    <source>
        <dbReference type="Pfam" id="PF26186"/>
    </source>
</evidence>
<dbReference type="InterPro" id="IPR058765">
    <property type="entry name" value="NPHP4_C2-like"/>
</dbReference>
<feature type="domain" description="NPHP4 Ig-like" evidence="1">
    <location>
        <begin position="1352"/>
        <end position="1435"/>
    </location>
</feature>
<accession>A0ABM0JS67</accession>
<gene>
    <name evidence="8" type="primary">LOC101864230</name>
</gene>
<feature type="domain" description="NPHP4 SK-like" evidence="2">
    <location>
        <begin position="1017"/>
        <end position="1084"/>
    </location>
</feature>
<evidence type="ECO:0000313" key="8">
    <source>
        <dbReference type="RefSeq" id="XP_005100300.1"/>
    </source>
</evidence>
<evidence type="ECO:0000259" key="6">
    <source>
        <dbReference type="Pfam" id="PF26190"/>
    </source>
</evidence>
<dbReference type="Pfam" id="PF26015">
    <property type="entry name" value="Ig_NPH4_3rd"/>
    <property type="match status" value="1"/>
</dbReference>
<dbReference type="Pfam" id="PF26187">
    <property type="entry name" value="Ig_NPHP4_4th"/>
    <property type="match status" value="1"/>
</dbReference>
<reference evidence="8" key="1">
    <citation type="submission" date="2025-08" db="UniProtKB">
        <authorList>
            <consortium name="RefSeq"/>
        </authorList>
    </citation>
    <scope>IDENTIFICATION</scope>
</reference>
<dbReference type="InterPro" id="IPR058686">
    <property type="entry name" value="Ig_NPHP4_3rd"/>
</dbReference>
<protein>
    <submittedName>
        <fullName evidence="8">Nephrocystin-4 isoform X1</fullName>
    </submittedName>
</protein>
<evidence type="ECO:0000259" key="1">
    <source>
        <dbReference type="Pfam" id="PF26015"/>
    </source>
</evidence>
<name>A0ABM0JS67_APLCA</name>
<evidence type="ECO:0000259" key="5">
    <source>
        <dbReference type="Pfam" id="PF26189"/>
    </source>
</evidence>
<dbReference type="Pfam" id="PF26186">
    <property type="entry name" value="NPHP4_C2_3rd"/>
    <property type="match status" value="1"/>
</dbReference>
<keyword evidence="7" id="KW-1185">Reference proteome</keyword>
<dbReference type="Pfam" id="PF26190">
    <property type="entry name" value="Ig_NPHP4_1st"/>
    <property type="match status" value="1"/>
</dbReference>
<feature type="domain" description="NPHP4 Ig-like" evidence="6">
    <location>
        <begin position="1089"/>
        <end position="1237"/>
    </location>
</feature>
<dbReference type="InterPro" id="IPR058764">
    <property type="entry name" value="NPHP4_SK"/>
</dbReference>
<feature type="domain" description="NPHP4 C2-like" evidence="3">
    <location>
        <begin position="693"/>
        <end position="930"/>
    </location>
</feature>
<dbReference type="RefSeq" id="XP_005100300.1">
    <property type="nucleotide sequence ID" value="XM_005100243.3"/>
</dbReference>
<dbReference type="InterPro" id="IPR058688">
    <property type="entry name" value="Ig_NPHP4_2nd"/>
</dbReference>
<dbReference type="Proteomes" id="UP000694888">
    <property type="component" value="Unplaced"/>
</dbReference>
<organism evidence="7 8">
    <name type="scientific">Aplysia californica</name>
    <name type="common">California sea hare</name>
    <dbReference type="NCBI Taxonomy" id="6500"/>
    <lineage>
        <taxon>Eukaryota</taxon>
        <taxon>Metazoa</taxon>
        <taxon>Spiralia</taxon>
        <taxon>Lophotrochozoa</taxon>
        <taxon>Mollusca</taxon>
        <taxon>Gastropoda</taxon>
        <taxon>Heterobranchia</taxon>
        <taxon>Euthyneura</taxon>
        <taxon>Tectipleura</taxon>
        <taxon>Aplysiida</taxon>
        <taxon>Aplysioidea</taxon>
        <taxon>Aplysiidae</taxon>
        <taxon>Aplysia</taxon>
    </lineage>
</organism>
<dbReference type="GeneID" id="101864230"/>
<evidence type="ECO:0000313" key="7">
    <source>
        <dbReference type="Proteomes" id="UP000694888"/>
    </source>
</evidence>
<evidence type="ECO:0000259" key="4">
    <source>
        <dbReference type="Pfam" id="PF26187"/>
    </source>
</evidence>